<dbReference type="Pfam" id="PF12834">
    <property type="entry name" value="Phage_int_SAM_2"/>
    <property type="match status" value="1"/>
</dbReference>
<dbReference type="Pfam" id="PF12835">
    <property type="entry name" value="Integrase_1"/>
    <property type="match status" value="1"/>
</dbReference>
<dbReference type="InterPro" id="IPR024456">
    <property type="entry name" value="Integrase_catalytic_putative"/>
</dbReference>
<evidence type="ECO:0000256" key="1">
    <source>
        <dbReference type="ARBA" id="ARBA00022908"/>
    </source>
</evidence>
<keyword evidence="1" id="KW-0229">DNA integration</keyword>
<dbReference type="InterPro" id="IPR024457">
    <property type="entry name" value="Putative_integrase_N"/>
</dbReference>
<evidence type="ECO:0000259" key="6">
    <source>
        <dbReference type="PROSITE" id="PS51900"/>
    </source>
</evidence>
<evidence type="ECO:0000256" key="5">
    <source>
        <dbReference type="SAM" id="MobiDB-lite"/>
    </source>
</evidence>
<dbReference type="GO" id="GO:0003677">
    <property type="term" value="F:DNA binding"/>
    <property type="evidence" value="ECO:0007669"/>
    <property type="project" value="UniProtKB-UniRule"/>
</dbReference>
<feature type="domain" description="Core-binding (CB)" evidence="6">
    <location>
        <begin position="11"/>
        <end position="91"/>
    </location>
</feature>
<evidence type="ECO:0000313" key="7">
    <source>
        <dbReference type="EMBL" id="QQP87073.1"/>
    </source>
</evidence>
<sequence length="299" mass="33413">MKKNKSKSLNQQLKQAAMQAKGSGTTEHARKLHVKRFSSYLKANNIQIRDISQIKTKYIQGYITQRLEQGVKKRTLKNEMSAIRKVLRMENRSKLANSPLISNEALGLTGDSRKGTKVAITDIQYQEIYQKAFQKSPALAATIEIARVLGLRGEEAVQSCQSLKTWQTALTNGASRLKVIFGTKGGRPRETTILDRTRVINAINNAVAIAEKQNGKLINKATLKQAMTYWRNHCSAIGLTGKLAPHSLRYAFAQDLMRYYKAQGHSEKEVMAMVSMDLGHGDGRGRYIKLVYGNTGVEQ</sequence>
<keyword evidence="3" id="KW-0233">DNA recombination</keyword>
<dbReference type="KEGG" id="eaz:JHT90_07465"/>
<gene>
    <name evidence="7" type="ORF">JHT90_07465</name>
</gene>
<dbReference type="GO" id="GO:0015074">
    <property type="term" value="P:DNA integration"/>
    <property type="evidence" value="ECO:0007669"/>
    <property type="project" value="UniProtKB-KW"/>
</dbReference>
<organism evidence="7 8">
    <name type="scientific">Entomomonas asaccharolytica</name>
    <dbReference type="NCBI Taxonomy" id="2785331"/>
    <lineage>
        <taxon>Bacteria</taxon>
        <taxon>Pseudomonadati</taxon>
        <taxon>Pseudomonadota</taxon>
        <taxon>Gammaproteobacteria</taxon>
        <taxon>Pseudomonadales</taxon>
        <taxon>Pseudomonadaceae</taxon>
        <taxon>Entomomonas</taxon>
    </lineage>
</organism>
<dbReference type="PROSITE" id="PS51900">
    <property type="entry name" value="CB"/>
    <property type="match status" value="1"/>
</dbReference>
<dbReference type="Gene3D" id="1.10.443.10">
    <property type="entry name" value="Intergrase catalytic core"/>
    <property type="match status" value="1"/>
</dbReference>
<protein>
    <submittedName>
        <fullName evidence="7">Integrase domain-containing protein</fullName>
    </submittedName>
</protein>
<reference evidence="7 8" key="1">
    <citation type="submission" date="2021-01" db="EMBL/GenBank/DDBJ databases">
        <title>Entomomonas sp. F2A isolated from a house cricket (Acheta domesticus).</title>
        <authorList>
            <person name="Spergser J."/>
            <person name="Busse H.-J."/>
        </authorList>
    </citation>
    <scope>NUCLEOTIDE SEQUENCE [LARGE SCALE GENOMIC DNA]</scope>
    <source>
        <strain evidence="7 8">F2A</strain>
    </source>
</reference>
<dbReference type="InterPro" id="IPR011010">
    <property type="entry name" value="DNA_brk_join_enz"/>
</dbReference>
<evidence type="ECO:0000313" key="8">
    <source>
        <dbReference type="Proteomes" id="UP000595278"/>
    </source>
</evidence>
<name>A0A974NI58_9GAMM</name>
<dbReference type="GO" id="GO:0006310">
    <property type="term" value="P:DNA recombination"/>
    <property type="evidence" value="ECO:0007669"/>
    <property type="project" value="UniProtKB-KW"/>
</dbReference>
<keyword evidence="8" id="KW-1185">Reference proteome</keyword>
<dbReference type="RefSeq" id="WP_201095672.1">
    <property type="nucleotide sequence ID" value="NZ_CP067393.1"/>
</dbReference>
<dbReference type="InterPro" id="IPR044068">
    <property type="entry name" value="CB"/>
</dbReference>
<dbReference type="AlphaFoldDB" id="A0A974NI58"/>
<feature type="region of interest" description="Disordered" evidence="5">
    <location>
        <begin position="1"/>
        <end position="28"/>
    </location>
</feature>
<dbReference type="InterPro" id="IPR010998">
    <property type="entry name" value="Integrase_recombinase_N"/>
</dbReference>
<dbReference type="Proteomes" id="UP000595278">
    <property type="component" value="Chromosome"/>
</dbReference>
<dbReference type="Gene3D" id="1.10.150.130">
    <property type="match status" value="1"/>
</dbReference>
<evidence type="ECO:0000256" key="3">
    <source>
        <dbReference type="ARBA" id="ARBA00023172"/>
    </source>
</evidence>
<dbReference type="InterPro" id="IPR013762">
    <property type="entry name" value="Integrase-like_cat_sf"/>
</dbReference>
<keyword evidence="2 4" id="KW-0238">DNA-binding</keyword>
<dbReference type="EMBL" id="CP067393">
    <property type="protein sequence ID" value="QQP87073.1"/>
    <property type="molecule type" value="Genomic_DNA"/>
</dbReference>
<evidence type="ECO:0000256" key="2">
    <source>
        <dbReference type="ARBA" id="ARBA00023125"/>
    </source>
</evidence>
<evidence type="ECO:0000256" key="4">
    <source>
        <dbReference type="PROSITE-ProRule" id="PRU01248"/>
    </source>
</evidence>
<accession>A0A974NI58</accession>
<dbReference type="SUPFAM" id="SSF56349">
    <property type="entry name" value="DNA breaking-rejoining enzymes"/>
    <property type="match status" value="1"/>
</dbReference>
<proteinExistence type="predicted"/>